<keyword evidence="5" id="KW-1185">Reference proteome</keyword>
<dbReference type="Gene3D" id="3.40.630.30">
    <property type="match status" value="2"/>
</dbReference>
<protein>
    <submittedName>
        <fullName evidence="4">Ribosomal protein S18 acetylase RimI-like enzyme</fullName>
    </submittedName>
</protein>
<feature type="domain" description="N-acetyltransferase" evidence="3">
    <location>
        <begin position="139"/>
        <end position="280"/>
    </location>
</feature>
<dbReference type="PANTHER" id="PTHR43420">
    <property type="entry name" value="ACETYLTRANSFERASE"/>
    <property type="match status" value="1"/>
</dbReference>
<sequence>MKEKQLVEIEDLQKLCEQGTFSLKLNWDTLRSRVGKAGEDFFYYEGNKLVGYMAIYDFGGKIELCGMVHPHYRRQGIFTKLVKKALQTAKKREPRAILLNAPAKSESAKMFLATLPCRFDMAEYQMQWQETELTDYEGVTLRPSNEEDRDLEIQLDVDCFGFLQHEATSYYKLLKEEGLNTLVIVYEEQAVGKIRVEESDGEAWIYGFAITPAFQGKGIGRKVLKQVILEQQKKGNPIYLEVEATNPAALKLYESCGFKSYHQQDYYVYLGSDPISQHLL</sequence>
<dbReference type="InterPro" id="IPR050680">
    <property type="entry name" value="YpeA/RimI_acetyltransf"/>
</dbReference>
<comment type="caution">
    <text evidence="4">The sequence shown here is derived from an EMBL/GenBank/DDBJ whole genome shotgun (WGS) entry which is preliminary data.</text>
</comment>
<keyword evidence="2" id="KW-0012">Acyltransferase</keyword>
<evidence type="ECO:0000313" key="5">
    <source>
        <dbReference type="Proteomes" id="UP000626697"/>
    </source>
</evidence>
<evidence type="ECO:0000256" key="2">
    <source>
        <dbReference type="ARBA" id="ARBA00023315"/>
    </source>
</evidence>
<dbReference type="Proteomes" id="UP000626697">
    <property type="component" value="Unassembled WGS sequence"/>
</dbReference>
<accession>A0ABR6CPR6</accession>
<proteinExistence type="predicted"/>
<organism evidence="4 5">
    <name type="scientific">Peribacillus huizhouensis</name>
    <dbReference type="NCBI Taxonomy" id="1501239"/>
    <lineage>
        <taxon>Bacteria</taxon>
        <taxon>Bacillati</taxon>
        <taxon>Bacillota</taxon>
        <taxon>Bacilli</taxon>
        <taxon>Bacillales</taxon>
        <taxon>Bacillaceae</taxon>
        <taxon>Peribacillus</taxon>
    </lineage>
</organism>
<dbReference type="Pfam" id="PF00583">
    <property type="entry name" value="Acetyltransf_1"/>
    <property type="match status" value="2"/>
</dbReference>
<dbReference type="InterPro" id="IPR016181">
    <property type="entry name" value="Acyl_CoA_acyltransferase"/>
</dbReference>
<gene>
    <name evidence="4" type="ORF">HNP81_002245</name>
</gene>
<keyword evidence="1" id="KW-0808">Transferase</keyword>
<dbReference type="CDD" id="cd04301">
    <property type="entry name" value="NAT_SF"/>
    <property type="match status" value="2"/>
</dbReference>
<dbReference type="SUPFAM" id="SSF55729">
    <property type="entry name" value="Acyl-CoA N-acyltransferases (Nat)"/>
    <property type="match status" value="2"/>
</dbReference>
<reference evidence="4 5" key="1">
    <citation type="submission" date="2020-08" db="EMBL/GenBank/DDBJ databases">
        <title>Genomic Encyclopedia of Type Strains, Phase IV (KMG-IV): sequencing the most valuable type-strain genomes for metagenomic binning, comparative biology and taxonomic classification.</title>
        <authorList>
            <person name="Goeker M."/>
        </authorList>
    </citation>
    <scope>NUCLEOTIDE SEQUENCE [LARGE SCALE GENOMIC DNA]</scope>
    <source>
        <strain evidence="4 5">DSM 105481</strain>
    </source>
</reference>
<name>A0ABR6CPR6_9BACI</name>
<dbReference type="PROSITE" id="PS51186">
    <property type="entry name" value="GNAT"/>
    <property type="match status" value="2"/>
</dbReference>
<evidence type="ECO:0000259" key="3">
    <source>
        <dbReference type="PROSITE" id="PS51186"/>
    </source>
</evidence>
<dbReference type="EMBL" id="JACJHX010000005">
    <property type="protein sequence ID" value="MBA9026960.1"/>
    <property type="molecule type" value="Genomic_DNA"/>
</dbReference>
<feature type="domain" description="N-acetyltransferase" evidence="3">
    <location>
        <begin position="1"/>
        <end position="142"/>
    </location>
</feature>
<evidence type="ECO:0000313" key="4">
    <source>
        <dbReference type="EMBL" id="MBA9026960.1"/>
    </source>
</evidence>
<evidence type="ECO:0000256" key="1">
    <source>
        <dbReference type="ARBA" id="ARBA00022679"/>
    </source>
</evidence>
<dbReference type="RefSeq" id="WP_182502627.1">
    <property type="nucleotide sequence ID" value="NZ_JACJHX010000005.1"/>
</dbReference>
<dbReference type="InterPro" id="IPR000182">
    <property type="entry name" value="GNAT_dom"/>
</dbReference>